<dbReference type="GO" id="GO:0000272">
    <property type="term" value="P:polysaccharide catabolic process"/>
    <property type="evidence" value="ECO:0007669"/>
    <property type="project" value="TreeGrafter"/>
</dbReference>
<comment type="caution">
    <text evidence="3">The sequence shown here is derived from an EMBL/GenBank/DDBJ whole genome shotgun (WGS) entry which is preliminary data.</text>
</comment>
<evidence type="ECO:0000313" key="4">
    <source>
        <dbReference type="Proteomes" id="UP000094067"/>
    </source>
</evidence>
<dbReference type="PANTHER" id="PTHR43576:SF3">
    <property type="entry name" value="ALPHA-L-ARABINOFURANOSIDASE C"/>
    <property type="match status" value="1"/>
</dbReference>
<protein>
    <submittedName>
        <fullName evidence="3">Intracellular exo-alpha-(1-&gt;5)-L-arabinofuranosidase</fullName>
        <ecNumber evidence="3">3.2.1.55</ecNumber>
    </submittedName>
</protein>
<accession>A0A1E3A730</accession>
<name>A0A1E3A730_9FIRM</name>
<reference evidence="3 4" key="1">
    <citation type="submission" date="2016-07" db="EMBL/GenBank/DDBJ databases">
        <title>Characterization of isolates of Eisenbergiella tayi derived from blood cultures, using whole genome sequencing.</title>
        <authorList>
            <person name="Burdz T."/>
            <person name="Wiebe D."/>
            <person name="Huynh C."/>
            <person name="Bernard K."/>
        </authorList>
    </citation>
    <scope>NUCLEOTIDE SEQUENCE [LARGE SCALE GENOMIC DNA]</scope>
    <source>
        <strain evidence="3 4">NML 110608</strain>
    </source>
</reference>
<dbReference type="PANTHER" id="PTHR43576">
    <property type="entry name" value="ALPHA-L-ARABINOFURANOSIDASE C-RELATED"/>
    <property type="match status" value="1"/>
</dbReference>
<dbReference type="RefSeq" id="WP_069154688.1">
    <property type="nucleotide sequence ID" value="NZ_MCGH01000003.1"/>
</dbReference>
<dbReference type="AlphaFoldDB" id="A0A1E3A730"/>
<dbReference type="Proteomes" id="UP000094067">
    <property type="component" value="Unassembled WGS sequence"/>
</dbReference>
<organism evidence="3 4">
    <name type="scientific">Eisenbergiella tayi</name>
    <dbReference type="NCBI Taxonomy" id="1432052"/>
    <lineage>
        <taxon>Bacteria</taxon>
        <taxon>Bacillati</taxon>
        <taxon>Bacillota</taxon>
        <taxon>Clostridia</taxon>
        <taxon>Lachnospirales</taxon>
        <taxon>Lachnospiraceae</taxon>
        <taxon>Eisenbergiella</taxon>
    </lineage>
</organism>
<keyword evidence="3" id="KW-0378">Hydrolase</keyword>
<dbReference type="InterPro" id="IPR017853">
    <property type="entry name" value="GH"/>
</dbReference>
<evidence type="ECO:0000313" key="3">
    <source>
        <dbReference type="EMBL" id="ODM04574.1"/>
    </source>
</evidence>
<dbReference type="InterPro" id="IPR055235">
    <property type="entry name" value="ASD1_cat"/>
</dbReference>
<feature type="domain" description="Alpha-L-arabinofuranosidase 1 catalytic" evidence="2">
    <location>
        <begin position="261"/>
        <end position="448"/>
    </location>
</feature>
<comment type="pathway">
    <text evidence="1">Glycan metabolism.</text>
</comment>
<dbReference type="EMBL" id="MCGH01000003">
    <property type="protein sequence ID" value="ODM04574.1"/>
    <property type="molecule type" value="Genomic_DNA"/>
</dbReference>
<proteinExistence type="predicted"/>
<dbReference type="Pfam" id="PF22848">
    <property type="entry name" value="ASD1_dom"/>
    <property type="match status" value="1"/>
</dbReference>
<sequence>MKDLTNIKEFQNGNRIFTILPEEMSTTPVSRKLCGNFIEVGFGYQVESMWTEMLFNRSFEKAVPIAKGTYDWFGGNDKGLGNNWTGEEWYHSAYQHNRWYAFPGKDRPESITGDASYLTPRTPGYGITLSQETGGIHGESCLIINNYDTRFAGIAQDGKFLRAGESYRFSGYFQKLAGESIQLEVCLYETANLDGEPLLQVTLPEIAEEGTWLEVTLGPISYDGWATFALLVSGGSQILCDAFSLMPEHSAHGWRSDAVEAMKELHPSVLRFPGGNFGSFHNWMDAIGPKNTRRPEPSINWGDLNYNDVGTDEFLNLCEQVGAEPLLLVNMFHPSKEFYFLAFPEIKEWGGLQRHGYRLTHILDKEAGIETARKWVEYCNGSINTPMGKLRARNGHPEPYHVKYWEMDNETWRWFTKEEYAEYVRKYAEAMRSVDPDIQIGICSYHAFSEPIAELLELCGDSINFIADRMCEPFNIKRKIELLQEYNRTHKHQIYYTDTEALQNRDPALAPFTRTFYADHEIDFCKSRRTWIYALTMAGNLLHYERYGGLVQFMCFNNLCNTSGQSCIEVSKQESILTASGLLLKWMSRTAAAWPLEIDGYEADSLKSVEIQASWNLDRTELVIDFVNKCDQNPRVTLDFSRLGRSFSRFRTVRLSADDGDIQETIQSHGNIREEVHCGSFIIEGSQTFDIPAFSFTETILSSKLTEERKETIFYEKYN</sequence>
<dbReference type="GO" id="GO:0046556">
    <property type="term" value="F:alpha-L-arabinofuranosidase activity"/>
    <property type="evidence" value="ECO:0007669"/>
    <property type="project" value="UniProtKB-EC"/>
</dbReference>
<keyword evidence="3" id="KW-0326">Glycosidase</keyword>
<dbReference type="SUPFAM" id="SSF51445">
    <property type="entry name" value="(Trans)glycosidases"/>
    <property type="match status" value="1"/>
</dbReference>
<evidence type="ECO:0000259" key="2">
    <source>
        <dbReference type="Pfam" id="PF22848"/>
    </source>
</evidence>
<dbReference type="EC" id="3.2.1.55" evidence="3"/>
<gene>
    <name evidence="3" type="primary">abfA_7</name>
    <name evidence="3" type="ORF">BEI61_05382</name>
</gene>
<evidence type="ECO:0000256" key="1">
    <source>
        <dbReference type="ARBA" id="ARBA00004881"/>
    </source>
</evidence>
<dbReference type="Gene3D" id="3.20.20.80">
    <property type="entry name" value="Glycosidases"/>
    <property type="match status" value="1"/>
</dbReference>